<accession>E4UPM8</accession>
<protein>
    <recommendedName>
        <fullName evidence="4">Pyoverdine/dityrosine biosynthesis protein</fullName>
    </recommendedName>
</protein>
<dbReference type="eggNOG" id="ENOG502RNZ1">
    <property type="taxonomic scope" value="Eukaryota"/>
</dbReference>
<evidence type="ECO:0008006" key="4">
    <source>
        <dbReference type="Google" id="ProtNLM"/>
    </source>
</evidence>
<dbReference type="FunCoup" id="E4UPM8">
    <property type="interactions" value="188"/>
</dbReference>
<dbReference type="InParanoid" id="E4UPM8"/>
<evidence type="ECO:0000313" key="2">
    <source>
        <dbReference type="EMBL" id="EFQ99065.1"/>
    </source>
</evidence>
<dbReference type="PANTHER" id="PTHR37285:SF5">
    <property type="entry name" value="SPORE WALL MATURATION PROTEIN DIT1"/>
    <property type="match status" value="1"/>
</dbReference>
<dbReference type="GeneID" id="10029844"/>
<dbReference type="RefSeq" id="XP_003174548.1">
    <property type="nucleotide sequence ID" value="XM_003174500.1"/>
</dbReference>
<dbReference type="Proteomes" id="UP000002669">
    <property type="component" value="Unassembled WGS sequence"/>
</dbReference>
<dbReference type="PANTHER" id="PTHR37285">
    <property type="entry name" value="SPORE WALL MATURATION PROTEIN DIT1"/>
    <property type="match status" value="1"/>
</dbReference>
<gene>
    <name evidence="2" type="ORF">MGYG_02078</name>
</gene>
<proteinExistence type="predicted"/>
<reference evidence="3" key="1">
    <citation type="journal article" date="2012" name="MBio">
        <title>Comparative genome analysis of Trichophyton rubrum and related dermatophytes reveals candidate genes involved in infection.</title>
        <authorList>
            <person name="Martinez D.A."/>
            <person name="Oliver B.G."/>
            <person name="Graeser Y."/>
            <person name="Goldberg J.M."/>
            <person name="Li W."/>
            <person name="Martinez-Rossi N.M."/>
            <person name="Monod M."/>
            <person name="Shelest E."/>
            <person name="Barton R.C."/>
            <person name="Birch E."/>
            <person name="Brakhage A.A."/>
            <person name="Chen Z."/>
            <person name="Gurr S.J."/>
            <person name="Heiman D."/>
            <person name="Heitman J."/>
            <person name="Kosti I."/>
            <person name="Rossi A."/>
            <person name="Saif S."/>
            <person name="Samalova M."/>
            <person name="Saunders C.W."/>
            <person name="Shea T."/>
            <person name="Summerbell R.C."/>
            <person name="Xu J."/>
            <person name="Young S."/>
            <person name="Zeng Q."/>
            <person name="Birren B.W."/>
            <person name="Cuomo C.A."/>
            <person name="White T.C."/>
        </authorList>
    </citation>
    <scope>NUCLEOTIDE SEQUENCE [LARGE SCALE GENOMIC DNA]</scope>
    <source>
        <strain evidence="3">ATCC MYA-4604 / CBS 118893</strain>
    </source>
</reference>
<dbReference type="InterPro" id="IPR007817">
    <property type="entry name" value="Isocyanide_synthase_DIT1"/>
</dbReference>
<dbReference type="STRING" id="535722.E4UPM8"/>
<dbReference type="AlphaFoldDB" id="E4UPM8"/>
<dbReference type="Pfam" id="PF05141">
    <property type="entry name" value="DIT1_PvcA"/>
    <property type="match status" value="1"/>
</dbReference>
<dbReference type="VEuPathDB" id="FungiDB:MGYG_02078"/>
<organism evidence="3">
    <name type="scientific">Arthroderma gypseum (strain ATCC MYA-4604 / CBS 118893)</name>
    <name type="common">Microsporum gypseum</name>
    <dbReference type="NCBI Taxonomy" id="535722"/>
    <lineage>
        <taxon>Eukaryota</taxon>
        <taxon>Fungi</taxon>
        <taxon>Dikarya</taxon>
        <taxon>Ascomycota</taxon>
        <taxon>Pezizomycotina</taxon>
        <taxon>Eurotiomycetes</taxon>
        <taxon>Eurotiomycetidae</taxon>
        <taxon>Onygenales</taxon>
        <taxon>Arthrodermataceae</taxon>
        <taxon>Nannizzia</taxon>
    </lineage>
</organism>
<evidence type="ECO:0000313" key="3">
    <source>
        <dbReference type="Proteomes" id="UP000002669"/>
    </source>
</evidence>
<dbReference type="EMBL" id="DS989823">
    <property type="protein sequence ID" value="EFQ99065.1"/>
    <property type="molecule type" value="Genomic_DNA"/>
</dbReference>
<feature type="region of interest" description="Disordered" evidence="1">
    <location>
        <begin position="1"/>
        <end position="30"/>
    </location>
</feature>
<dbReference type="OrthoDB" id="429813at2759"/>
<name>E4UPM8_ARTGP</name>
<feature type="compositionally biased region" description="Polar residues" evidence="1">
    <location>
        <begin position="8"/>
        <end position="30"/>
    </location>
</feature>
<sequence length="401" mass="44678">MQVLGSLRGSSSNQYPDINGGNISEGSSTHSALLGNRRQSFPRGVVEEASTLQEETTSNITSNVLLVLEKYRLHAPRGKNQPLCAVNKFVSQIKHLIAQGEPISMVLPAFPFKSANKTTKVLGALPDKGEEMALKHLNNMCQEIGKYYKNGAQLYIVSDGLVYNGVSDEEVWRYGQALRQLAREQSCDNIGFSRLSDLLNDDTLPEPLSEAEYVKYAPRFREQTLQRYLPRDFDVVKAITNDPDINSTYCGYVKFLNLELADTLLKDQKMTTTHKIRCCKQVARHMITRGKAFADAILHRFPEHIRLSIHASTDTKKISVSLIPQTGSLSMTPWHSALVYASDGSISMQHAGTVSTATHILVREEGQPYYFREDLPTYAASSSTSLTSKRPIKLQTPGNHL</sequence>
<keyword evidence="3" id="KW-1185">Reference proteome</keyword>
<dbReference type="HOGENOM" id="CLU_038280_1_0_1"/>
<evidence type="ECO:0000256" key="1">
    <source>
        <dbReference type="SAM" id="MobiDB-lite"/>
    </source>
</evidence>